<feature type="transmembrane region" description="Helical" evidence="1">
    <location>
        <begin position="530"/>
        <end position="552"/>
    </location>
</feature>
<evidence type="ECO:0000313" key="3">
    <source>
        <dbReference type="Proteomes" id="UP000246483"/>
    </source>
</evidence>
<dbReference type="Proteomes" id="UP000246483">
    <property type="component" value="Unassembled WGS sequence"/>
</dbReference>
<reference evidence="2 3" key="1">
    <citation type="submission" date="2018-05" db="EMBL/GenBank/DDBJ databases">
        <title>Genomic Encyclopedia of Type Strains, Phase IV (KMG-IV): sequencing the most valuable type-strain genomes for metagenomic binning, comparative biology and taxonomic classification.</title>
        <authorList>
            <person name="Goeker M."/>
        </authorList>
    </citation>
    <scope>NUCLEOTIDE SEQUENCE [LARGE SCALE GENOMIC DNA]</scope>
    <source>
        <strain evidence="2 3">DSM 26006</strain>
    </source>
</reference>
<gene>
    <name evidence="2" type="ORF">DFR36_104159</name>
</gene>
<dbReference type="AlphaFoldDB" id="A0A317RBQ9"/>
<feature type="transmembrane region" description="Helical" evidence="1">
    <location>
        <begin position="34"/>
        <end position="55"/>
    </location>
</feature>
<comment type="caution">
    <text evidence="2">The sequence shown here is derived from an EMBL/GenBank/DDBJ whole genome shotgun (WGS) entry which is preliminary data.</text>
</comment>
<feature type="transmembrane region" description="Helical" evidence="1">
    <location>
        <begin position="107"/>
        <end position="124"/>
    </location>
</feature>
<proteinExistence type="predicted"/>
<feature type="transmembrane region" description="Helical" evidence="1">
    <location>
        <begin position="224"/>
        <end position="243"/>
    </location>
</feature>
<keyword evidence="3" id="KW-1185">Reference proteome</keyword>
<protein>
    <submittedName>
        <fullName evidence="2">Uncharacterized protein</fullName>
    </submittedName>
</protein>
<keyword evidence="1" id="KW-1133">Transmembrane helix</keyword>
<feature type="transmembrane region" description="Helical" evidence="1">
    <location>
        <begin position="263"/>
        <end position="288"/>
    </location>
</feature>
<feature type="transmembrane region" description="Helical" evidence="1">
    <location>
        <begin position="144"/>
        <end position="165"/>
    </location>
</feature>
<keyword evidence="1" id="KW-0812">Transmembrane</keyword>
<accession>A0A317RBQ9</accession>
<evidence type="ECO:0000313" key="2">
    <source>
        <dbReference type="EMBL" id="PWW46379.1"/>
    </source>
</evidence>
<dbReference type="OrthoDB" id="8793884at2"/>
<dbReference type="EMBL" id="QGUB01000004">
    <property type="protein sequence ID" value="PWW46379.1"/>
    <property type="molecule type" value="Genomic_DNA"/>
</dbReference>
<keyword evidence="1" id="KW-0472">Membrane</keyword>
<feature type="transmembrane region" description="Helical" evidence="1">
    <location>
        <begin position="507"/>
        <end position="524"/>
    </location>
</feature>
<evidence type="ECO:0000256" key="1">
    <source>
        <dbReference type="SAM" id="Phobius"/>
    </source>
</evidence>
<sequence length="589" mass="61591">MSRAPLRTWALGWAWLALLWAAGSQLHRLVPLQWLVALALLAALPAWGLWLGFMLRKRLQHAQFAEGGWVARWLSGGLWAAGKGAVLALLLCGAALWQAWFLAPWEWVLLALAAPLHALLAARWQRWLAPQFSLPAYAWRASQWAARLSTALLLGAAWLAGWAHAGLEGRDLLPATEPQVLDTALAAIAGAPSGLVRWGLDALLAVQVGSGVAVALPESSALRWILLALTGPIGLLWCLGWALQGASAERALLGALPGRRAAAGARAAVAALVAVLVCLIALQGAAALDGWARQRGSPLALQRLPDCERIGEHYYAVGTLDAVRALALEALGGSRAAAPLCSSLQPVREATDAALERYLDWYFSLGAEWGRIFHVIAGKPEQFLQERLAQTLAEAPGLAAWTQEVQQQAARRQEALAQGQRRVEEVLARHHLRIDARRCLVKVAVPRLPELDLLGDARGRLAASAVSGVGVGAFVGVVAGKAVAKTSMQAAAKVLAKAAAKQAAGKMGGMGMGALAGAGLGSAVPGLGTAVGAAVGAVAGFASGMAIDWALLRAEEALTREAMRAELRATLAAELDAVATALDCPSAVP</sequence>
<name>A0A317RBQ9_9BURK</name>
<feature type="transmembrane region" description="Helical" evidence="1">
    <location>
        <begin position="76"/>
        <end position="101"/>
    </location>
</feature>
<dbReference type="RefSeq" id="WP_110012240.1">
    <property type="nucleotide sequence ID" value="NZ_QGUB01000004.1"/>
</dbReference>
<organism evidence="2 3">
    <name type="scientific">Melaminivora alkalimesophila</name>
    <dbReference type="NCBI Taxonomy" id="1165852"/>
    <lineage>
        <taxon>Bacteria</taxon>
        <taxon>Pseudomonadati</taxon>
        <taxon>Pseudomonadota</taxon>
        <taxon>Betaproteobacteria</taxon>
        <taxon>Burkholderiales</taxon>
        <taxon>Comamonadaceae</taxon>
        <taxon>Melaminivora</taxon>
    </lineage>
</organism>